<feature type="signal peptide" evidence="1">
    <location>
        <begin position="1"/>
        <end position="26"/>
    </location>
</feature>
<reference evidence="3 4" key="1">
    <citation type="submission" date="2019-04" db="EMBL/GenBank/DDBJ databases">
        <authorList>
            <person name="Li Y."/>
            <person name="Wang J."/>
        </authorList>
    </citation>
    <scope>NUCLEOTIDE SEQUENCE [LARGE SCALE GENOMIC DNA]</scope>
    <source>
        <strain evidence="3 4">DSM 14668</strain>
    </source>
</reference>
<dbReference type="EMBL" id="SSMQ01000008">
    <property type="protein sequence ID" value="TKD10013.1"/>
    <property type="molecule type" value="Genomic_DNA"/>
</dbReference>
<feature type="domain" description="SCP" evidence="2">
    <location>
        <begin position="285"/>
        <end position="395"/>
    </location>
</feature>
<evidence type="ECO:0000256" key="1">
    <source>
        <dbReference type="SAM" id="SignalP"/>
    </source>
</evidence>
<organism evidence="3 4">
    <name type="scientific">Polyangium fumosum</name>
    <dbReference type="NCBI Taxonomy" id="889272"/>
    <lineage>
        <taxon>Bacteria</taxon>
        <taxon>Pseudomonadati</taxon>
        <taxon>Myxococcota</taxon>
        <taxon>Polyangia</taxon>
        <taxon>Polyangiales</taxon>
        <taxon>Polyangiaceae</taxon>
        <taxon>Polyangium</taxon>
    </lineage>
</organism>
<gene>
    <name evidence="3" type="ORF">E8A74_10445</name>
</gene>
<evidence type="ECO:0000259" key="2">
    <source>
        <dbReference type="Pfam" id="PF00188"/>
    </source>
</evidence>
<keyword evidence="4" id="KW-1185">Reference proteome</keyword>
<dbReference type="PANTHER" id="PTHR31157:SF1">
    <property type="entry name" value="SCP DOMAIN-CONTAINING PROTEIN"/>
    <property type="match status" value="1"/>
</dbReference>
<feature type="chain" id="PRO_5020437177" evidence="1">
    <location>
        <begin position="27"/>
        <end position="402"/>
    </location>
</feature>
<dbReference type="SUPFAM" id="SSF55797">
    <property type="entry name" value="PR-1-like"/>
    <property type="match status" value="1"/>
</dbReference>
<comment type="caution">
    <text evidence="3">The sequence shown here is derived from an EMBL/GenBank/DDBJ whole genome shotgun (WGS) entry which is preliminary data.</text>
</comment>
<keyword evidence="1" id="KW-0732">Signal</keyword>
<protein>
    <submittedName>
        <fullName evidence="3">CAP domain-containing protein</fullName>
    </submittedName>
</protein>
<dbReference type="Pfam" id="PF00188">
    <property type="entry name" value="CAP"/>
    <property type="match status" value="1"/>
</dbReference>
<sequence length="402" mass="41613">MNAHARRLHRGPSLLHALVCSLPALAALVLPLVASAEAGALRVTWKPAVSSPHPAAKAGPREAALLGLCGPADSALMEVAGLVARRQLDGASALTADELAFALRAAGDPHVWPKAWSLSGVNLDDADTETRFKGWINGLRALGARRCGVAKLDGEGGASVATVITFDALADMAPVTTAARVGQWITLEGTMLVPASGVQVVLLGPRAAPRTVPSSLSGGKIRSTFAVDQPGAWLVQVLATVSTGPRPVLETTIYAGQKPPSEFVRAAVPGEEAAAGAKDDADAMLRMINAARIAEGRKPLVRDAALDKVAQAHSEEMMKARLVGHDVGGGDPRKRIEAAGIQATIAGENVASASSLPNAHRALWASPSHRGNLLLERFSRVGVAVSRGTDGSYWVTELFSGS</sequence>
<dbReference type="Gene3D" id="3.40.33.10">
    <property type="entry name" value="CAP"/>
    <property type="match status" value="1"/>
</dbReference>
<evidence type="ECO:0000313" key="4">
    <source>
        <dbReference type="Proteomes" id="UP000309215"/>
    </source>
</evidence>
<dbReference type="InterPro" id="IPR014044">
    <property type="entry name" value="CAP_dom"/>
</dbReference>
<name>A0A4V5PQ40_9BACT</name>
<dbReference type="OrthoDB" id="8611574at2"/>
<dbReference type="PANTHER" id="PTHR31157">
    <property type="entry name" value="SCP DOMAIN-CONTAINING PROTEIN"/>
    <property type="match status" value="1"/>
</dbReference>
<dbReference type="InterPro" id="IPR035940">
    <property type="entry name" value="CAP_sf"/>
</dbReference>
<evidence type="ECO:0000313" key="3">
    <source>
        <dbReference type="EMBL" id="TKD10013.1"/>
    </source>
</evidence>
<accession>A0A4V5PQ40</accession>
<dbReference type="CDD" id="cd05379">
    <property type="entry name" value="CAP_bacterial"/>
    <property type="match status" value="1"/>
</dbReference>
<dbReference type="AlphaFoldDB" id="A0A4V5PQ40"/>
<proteinExistence type="predicted"/>
<dbReference type="Proteomes" id="UP000309215">
    <property type="component" value="Unassembled WGS sequence"/>
</dbReference>
<dbReference type="RefSeq" id="WP_136928813.1">
    <property type="nucleotide sequence ID" value="NZ_SSMQ01000008.1"/>
</dbReference>